<gene>
    <name evidence="9" type="ORF">FPFC_021070</name>
</gene>
<dbReference type="PANTHER" id="PTHR30231">
    <property type="entry name" value="DNA POLYMERASE III SUBUNIT EPSILON"/>
    <property type="match status" value="1"/>
</dbReference>
<dbReference type="RefSeq" id="WP_059377105.1">
    <property type="nucleotide sequence ID" value="NZ_DF968064.1"/>
</dbReference>
<proteinExistence type="predicted"/>
<name>A0A3F3H7C1_9LACO</name>
<evidence type="ECO:0000256" key="3">
    <source>
        <dbReference type="ARBA" id="ARBA00022705"/>
    </source>
</evidence>
<dbReference type="PANTHER" id="PTHR30231:SF41">
    <property type="entry name" value="DNA POLYMERASE III SUBUNIT EPSILON"/>
    <property type="match status" value="1"/>
</dbReference>
<dbReference type="GO" id="GO:0045004">
    <property type="term" value="P:DNA replication proofreading"/>
    <property type="evidence" value="ECO:0007669"/>
    <property type="project" value="TreeGrafter"/>
</dbReference>
<keyword evidence="4" id="KW-0540">Nuclease</keyword>
<dbReference type="GO" id="GO:0003677">
    <property type="term" value="F:DNA binding"/>
    <property type="evidence" value="ECO:0007669"/>
    <property type="project" value="InterPro"/>
</dbReference>
<dbReference type="GO" id="GO:0004386">
    <property type="term" value="F:helicase activity"/>
    <property type="evidence" value="ECO:0007669"/>
    <property type="project" value="UniProtKB-KW"/>
</dbReference>
<keyword evidence="6" id="KW-0239">DNA-directed DNA polymerase</keyword>
<dbReference type="SMART" id="SM00479">
    <property type="entry name" value="EXOIII"/>
    <property type="match status" value="1"/>
</dbReference>
<evidence type="ECO:0000256" key="6">
    <source>
        <dbReference type="ARBA" id="ARBA00022932"/>
    </source>
</evidence>
<sequence length="807" mass="90677">MKKSAAFVIVDLETTQPSVEKGGRIIQIGMTFVKNKKIVEHFDSFVNPGQPIDKRIQQLTHISPKDVRDAPYFEEIAPSLQALLKGQVFVAHNVNFDYPYLNAEFVRVGLPKLDLVAIDTVQLAQILYPTAPGYRLSDLTKYLNLPLTQAHRANADAEATAYLLLSLWQKAQSLPEKTKKTLTSIDWGLLRQSQEFLAMAVSERPSNQSFENLGIGAGQDSRLSELKLNQQQASTPDGATDQAYPESAAAKNQALGPAYQVEDDQAEVMNQVQRFLAQRKRTVYQLLTPAKVPKTISYLFPLFYQKRSQATYLLAHDVGLLRHQAEQIADLQQVLPRQKLAVSLLYSPQDYLDPVKFQDSLRLAKKDGGTFWQARIVVWLSESHEKALVELPRGIQNQPALSLVRSDQTGKYFQEAWQRAIAADVVLMPFAAFFANGEELQAKSGKKDRPVAILEKPIGLLTAIQEGFGLTLPLSFYQDQVARLADQASALPKKVQGQWKVALHNWEEASNKIDRHQLNVGLLKAAKAVLNRLLDIVALADQADFNHKMVQPELQAQLDKVAWLSAHQEYLANLNWEIQKEPAVQSLVFSVKTDLLYQKYFLKQVDKVLVVSSYLPDELSHFLAQTPNALLPEKNAIEDSADQRLPTVVTTSRTEERQIELLVEAGMKRMVVIVEDLAALRHWYYKLSDKYGDDYVIYAQDSSAPLAKAARQSALEDQSILIVLPDYLSAIWQQNLQAPPIALISQAHRFIDVKSLAPLLVALQKQSGSVLLGSFNQGQVKALANQLEVVNNRRKRIKANFYQKYIE</sequence>
<keyword evidence="3" id="KW-0235">DNA replication</keyword>
<keyword evidence="1" id="KW-0808">Transferase</keyword>
<evidence type="ECO:0000313" key="10">
    <source>
        <dbReference type="Proteomes" id="UP000061227"/>
    </source>
</evidence>
<evidence type="ECO:0000259" key="8">
    <source>
        <dbReference type="SMART" id="SM00479"/>
    </source>
</evidence>
<dbReference type="OrthoDB" id="9803913at2"/>
<evidence type="ECO:0000256" key="5">
    <source>
        <dbReference type="ARBA" id="ARBA00022839"/>
    </source>
</evidence>
<dbReference type="GO" id="GO:0008408">
    <property type="term" value="F:3'-5' exonuclease activity"/>
    <property type="evidence" value="ECO:0007669"/>
    <property type="project" value="TreeGrafter"/>
</dbReference>
<dbReference type="InterPro" id="IPR012337">
    <property type="entry name" value="RNaseH-like_sf"/>
</dbReference>
<protein>
    <recommendedName>
        <fullName evidence="7">DNA polymerase III polC-type</fullName>
    </recommendedName>
</protein>
<organism evidence="9 10">
    <name type="scientific">Fructobacillus pseudoficulneus</name>
    <dbReference type="NCBI Taxonomy" id="220714"/>
    <lineage>
        <taxon>Bacteria</taxon>
        <taxon>Bacillati</taxon>
        <taxon>Bacillota</taxon>
        <taxon>Bacilli</taxon>
        <taxon>Lactobacillales</taxon>
        <taxon>Lactobacillaceae</taxon>
        <taxon>Fructobacillus</taxon>
    </lineage>
</organism>
<dbReference type="Gene3D" id="3.30.420.10">
    <property type="entry name" value="Ribonuclease H-like superfamily/Ribonuclease H"/>
    <property type="match status" value="1"/>
</dbReference>
<dbReference type="EMBL" id="DF968064">
    <property type="protein sequence ID" value="GAP02659.1"/>
    <property type="molecule type" value="Genomic_DNA"/>
</dbReference>
<reference evidence="9 10" key="1">
    <citation type="journal article" date="2015" name="BMC Genomics">
        <title>Comparative genomics of Fructobacillus spp. and Leuconostoc spp. reveals niche-specific evolution of Fructobacillus spp.</title>
        <authorList>
            <person name="Endo A."/>
            <person name="Tanizawa Y."/>
            <person name="Tanaka N."/>
            <person name="Maeno S."/>
            <person name="Kumar H."/>
            <person name="Shiwa Y."/>
            <person name="Okada S."/>
            <person name="Yoshikawa H."/>
            <person name="Dicks L."/>
            <person name="Nakagawa J."/>
            <person name="Arita M."/>
        </authorList>
    </citation>
    <scope>NUCLEOTIDE SEQUENCE [LARGE SCALE GENOMIC DNA]</scope>
    <source>
        <strain evidence="9 10">DSM 15468</strain>
    </source>
</reference>
<dbReference type="STRING" id="220714.SAMN05660469_0594"/>
<keyword evidence="9" id="KW-0067">ATP-binding</keyword>
<dbReference type="InterPro" id="IPR036397">
    <property type="entry name" value="RNaseH_sf"/>
</dbReference>
<keyword evidence="10" id="KW-1185">Reference proteome</keyword>
<keyword evidence="5" id="KW-0378">Hydrolase</keyword>
<dbReference type="AlphaFoldDB" id="A0A3F3H7C1"/>
<dbReference type="GO" id="GO:0005829">
    <property type="term" value="C:cytosol"/>
    <property type="evidence" value="ECO:0007669"/>
    <property type="project" value="TreeGrafter"/>
</dbReference>
<evidence type="ECO:0000256" key="1">
    <source>
        <dbReference type="ARBA" id="ARBA00022679"/>
    </source>
</evidence>
<dbReference type="NCBIfam" id="TIGR00573">
    <property type="entry name" value="dnaq"/>
    <property type="match status" value="1"/>
</dbReference>
<dbReference type="CDD" id="cd06127">
    <property type="entry name" value="DEDDh"/>
    <property type="match status" value="1"/>
</dbReference>
<dbReference type="SUPFAM" id="SSF53098">
    <property type="entry name" value="Ribonuclease H-like"/>
    <property type="match status" value="1"/>
</dbReference>
<keyword evidence="9" id="KW-0547">Nucleotide-binding</keyword>
<dbReference type="InterPro" id="IPR006054">
    <property type="entry name" value="DnaQ"/>
</dbReference>
<dbReference type="Proteomes" id="UP000061227">
    <property type="component" value="Unassembled WGS sequence"/>
</dbReference>
<feature type="domain" description="Exonuclease" evidence="8">
    <location>
        <begin position="6"/>
        <end position="173"/>
    </location>
</feature>
<dbReference type="InterPro" id="IPR013520">
    <property type="entry name" value="Ribonucl_H"/>
</dbReference>
<dbReference type="Pfam" id="PF00929">
    <property type="entry name" value="RNase_T"/>
    <property type="match status" value="1"/>
</dbReference>
<keyword evidence="2" id="KW-0548">Nucleotidyltransferase</keyword>
<dbReference type="GO" id="GO:0003887">
    <property type="term" value="F:DNA-directed DNA polymerase activity"/>
    <property type="evidence" value="ECO:0007669"/>
    <property type="project" value="UniProtKB-KW"/>
</dbReference>
<dbReference type="FunFam" id="3.30.420.10:FF:000045">
    <property type="entry name" value="3'-5' exonuclease DinG"/>
    <property type="match status" value="1"/>
</dbReference>
<evidence type="ECO:0000256" key="4">
    <source>
        <dbReference type="ARBA" id="ARBA00022722"/>
    </source>
</evidence>
<keyword evidence="5" id="KW-0269">Exonuclease</keyword>
<evidence type="ECO:0000256" key="7">
    <source>
        <dbReference type="ARBA" id="ARBA00070925"/>
    </source>
</evidence>
<evidence type="ECO:0000256" key="2">
    <source>
        <dbReference type="ARBA" id="ARBA00022695"/>
    </source>
</evidence>
<accession>A0A3F3H7C1</accession>
<keyword evidence="9" id="KW-0347">Helicase</keyword>
<evidence type="ECO:0000313" key="9">
    <source>
        <dbReference type="EMBL" id="GAP02659.1"/>
    </source>
</evidence>